<organism evidence="2 3">
    <name type="scientific">Symbiodinium pilosum</name>
    <name type="common">Dinoflagellate</name>
    <dbReference type="NCBI Taxonomy" id="2952"/>
    <lineage>
        <taxon>Eukaryota</taxon>
        <taxon>Sar</taxon>
        <taxon>Alveolata</taxon>
        <taxon>Dinophyceae</taxon>
        <taxon>Suessiales</taxon>
        <taxon>Symbiodiniaceae</taxon>
        <taxon>Symbiodinium</taxon>
    </lineage>
</organism>
<evidence type="ECO:0000313" key="2">
    <source>
        <dbReference type="EMBL" id="CAE7533754.1"/>
    </source>
</evidence>
<sequence>MLYGGSALASALDPLSDAFRTALAPPAPAAPACRRLTLVYGDLSAADAPEISVGHADGEEQTATPEPAHTTQAPVAEHPSPGRADSEAETVGDADGNEAPPVGSPAPAWPRAALAWLGTIDLAEAFRERLPTIRTVPRFLTAGVRRCLTRCLNDLQIAYRRRDGAAREAAWKLFLLAPRLLLARCRDTGPVGRAALLRRVELFESGSWEQVLEEARAGSPTAARARQALTAAALAPGTDETLRALSDPTRRPPSRRREIPAEVLSHEPAEAVTLSVQQVAESLRRAKRGSAPGLSGATVDHYKLLLDDPAALELLAFAVNCLARADVPPVIVQALSLSRLTALRKPG</sequence>
<comment type="caution">
    <text evidence="2">The sequence shown here is derived from an EMBL/GenBank/DDBJ whole genome shotgun (WGS) entry which is preliminary data.</text>
</comment>
<protein>
    <submittedName>
        <fullName evidence="2">Uncharacterized protein</fullName>
    </submittedName>
</protein>
<proteinExistence type="predicted"/>
<dbReference type="Proteomes" id="UP000649617">
    <property type="component" value="Unassembled WGS sequence"/>
</dbReference>
<feature type="region of interest" description="Disordered" evidence="1">
    <location>
        <begin position="55"/>
        <end position="105"/>
    </location>
</feature>
<feature type="compositionally biased region" description="Polar residues" evidence="1">
    <location>
        <begin position="61"/>
        <end position="73"/>
    </location>
</feature>
<dbReference type="AlphaFoldDB" id="A0A812TFW0"/>
<reference evidence="2" key="1">
    <citation type="submission" date="2021-02" db="EMBL/GenBank/DDBJ databases">
        <authorList>
            <person name="Dougan E. K."/>
            <person name="Rhodes N."/>
            <person name="Thang M."/>
            <person name="Chan C."/>
        </authorList>
    </citation>
    <scope>NUCLEOTIDE SEQUENCE</scope>
</reference>
<feature type="compositionally biased region" description="Acidic residues" evidence="1">
    <location>
        <begin position="87"/>
        <end position="96"/>
    </location>
</feature>
<evidence type="ECO:0000256" key="1">
    <source>
        <dbReference type="SAM" id="MobiDB-lite"/>
    </source>
</evidence>
<accession>A0A812TFW0</accession>
<dbReference type="EMBL" id="CAJNIZ010031960">
    <property type="protein sequence ID" value="CAE7533754.1"/>
    <property type="molecule type" value="Genomic_DNA"/>
</dbReference>
<keyword evidence="3" id="KW-1185">Reference proteome</keyword>
<evidence type="ECO:0000313" key="3">
    <source>
        <dbReference type="Proteomes" id="UP000649617"/>
    </source>
</evidence>
<name>A0A812TFW0_SYMPI</name>
<gene>
    <name evidence="2" type="ORF">SPIL2461_LOCUS14081</name>
</gene>
<feature type="non-terminal residue" evidence="2">
    <location>
        <position position="347"/>
    </location>
</feature>